<dbReference type="SUPFAM" id="SSF52266">
    <property type="entry name" value="SGNH hydrolase"/>
    <property type="match status" value="4"/>
</dbReference>
<sequence>MHGKFTSGTGAVKKGAGHCYALLVTADLLFRVKDATQENIAMIAAVHGKEMAAGHGHCFWPQYWLPPHFTGRSHKLVIPPESPDKKFVLIVGDSHLRAIVDGVVQMPEEPFSFGVMSTPGAAASALRTEVLNAVLPRVPDAVCLLAPSNNLTASRTIDEASVDYVNLLRTIRSRWPNFVLIVGDSHLRAIVDGVVQMLEEPFSFGVMSTPGAAASVLRTEVLNAVLPRVPDAVCLLAPSNNLTASRTIDKASVDYVNLLRTIRSRWPNVFVVDFPPRLNCGGTGYRHKVNKWPVSPFTGRSHKLVIPAESPDKKKGVCFLAPSNNLTASRTVDEASVDYVNLLRSIRSRWPNVFVVDFPPRLNCEVSRQDLLRQEYHRVSARMGVKYFSAEEYFPHTQLELWSRDGVHLSDDRGMGILAQLLCHKLVIPPESPDKKFVLIVGDSHLRAIVDGVVQMPEEPFSFGVMSTPGAAASALRTEVLNAVLPRVPDAVCLLAPSNNLTASRTIDEASVDYVNLLRRIRSRWPNVFVVDFPPRLNCEVSCQDLLRQEYHRQDAEEGETCAGGEAAVEEAGPGEAGGPDGVPPSYRVQDHRDPTPMLPSSSRGTGYRHRVQKWPVSPFTGHSHKLVIPMESPDKKFVLIVGDSHLRAIVDGVVQMPEEPFSFGVMSTPGAAASALRTEVLNAVLPRVPDAVCLLAPSNNLTASRTIDEASVDYVNLLRTIRSRWPNVFVVDFPPRLNCEVPYQDLLRQEYHRVSARMGVKYFSAVEYFPHTQPELWSRDGVHLSDDQGMGILVQLLWSAAMKEFETPPPAPRVSPRPSPPVRTFSPKLVVTGEAPAPRSPDPFQWQLASHGHKSRCLVFGVDPVLRSLSIATEPQKAEESSFPLNPVWFSSTVLDAMEEVSPSNLSSPVDYQPSPRHKRVI</sequence>
<dbReference type="InterPro" id="IPR036514">
    <property type="entry name" value="SGNH_hydro_sf"/>
</dbReference>
<gene>
    <name evidence="2" type="ORF">N1851_033778</name>
</gene>
<evidence type="ECO:0000256" key="1">
    <source>
        <dbReference type="SAM" id="MobiDB-lite"/>
    </source>
</evidence>
<evidence type="ECO:0000313" key="3">
    <source>
        <dbReference type="Proteomes" id="UP001174136"/>
    </source>
</evidence>
<feature type="region of interest" description="Disordered" evidence="1">
    <location>
        <begin position="902"/>
        <end position="923"/>
    </location>
</feature>
<dbReference type="Gene3D" id="3.40.50.1110">
    <property type="entry name" value="SGNH hydrolase"/>
    <property type="match status" value="2"/>
</dbReference>
<dbReference type="Proteomes" id="UP001174136">
    <property type="component" value="Unassembled WGS sequence"/>
</dbReference>
<reference evidence="2" key="1">
    <citation type="journal article" date="2023" name="Front. Mar. Sci.">
        <title>A new Merluccius polli reference genome to investigate the effects of global change in West African waters.</title>
        <authorList>
            <person name="Mateo J.L."/>
            <person name="Blanco-Fernandez C."/>
            <person name="Garcia-Vazquez E."/>
            <person name="Machado-Schiaffino G."/>
        </authorList>
    </citation>
    <scope>NUCLEOTIDE SEQUENCE</scope>
    <source>
        <strain evidence="2">C29</strain>
        <tissue evidence="2">Fin</tissue>
    </source>
</reference>
<protein>
    <submittedName>
        <fullName evidence="2">Uncharacterized protein</fullName>
    </submittedName>
</protein>
<proteinExistence type="predicted"/>
<evidence type="ECO:0000313" key="2">
    <source>
        <dbReference type="EMBL" id="KAK0131522.1"/>
    </source>
</evidence>
<keyword evidence="3" id="KW-1185">Reference proteome</keyword>
<comment type="caution">
    <text evidence="2">The sequence shown here is derived from an EMBL/GenBank/DDBJ whole genome shotgun (WGS) entry which is preliminary data.</text>
</comment>
<name>A0AA47M0W7_MERPO</name>
<dbReference type="EMBL" id="JAOPHQ010006540">
    <property type="protein sequence ID" value="KAK0131522.1"/>
    <property type="molecule type" value="Genomic_DNA"/>
</dbReference>
<dbReference type="AlphaFoldDB" id="A0AA47M0W7"/>
<organism evidence="2 3">
    <name type="scientific">Merluccius polli</name>
    <name type="common">Benguela hake</name>
    <name type="synonym">Merluccius cadenati</name>
    <dbReference type="NCBI Taxonomy" id="89951"/>
    <lineage>
        <taxon>Eukaryota</taxon>
        <taxon>Metazoa</taxon>
        <taxon>Chordata</taxon>
        <taxon>Craniata</taxon>
        <taxon>Vertebrata</taxon>
        <taxon>Euteleostomi</taxon>
        <taxon>Actinopterygii</taxon>
        <taxon>Neopterygii</taxon>
        <taxon>Teleostei</taxon>
        <taxon>Neoteleostei</taxon>
        <taxon>Acanthomorphata</taxon>
        <taxon>Zeiogadaria</taxon>
        <taxon>Gadariae</taxon>
        <taxon>Gadiformes</taxon>
        <taxon>Gadoidei</taxon>
        <taxon>Merlucciidae</taxon>
        <taxon>Merluccius</taxon>
    </lineage>
</organism>
<dbReference type="CDD" id="cd00229">
    <property type="entry name" value="SGNH_hydrolase"/>
    <property type="match status" value="2"/>
</dbReference>
<accession>A0AA47M0W7</accession>